<proteinExistence type="predicted"/>
<keyword evidence="1" id="KW-0732">Signal</keyword>
<feature type="chain" id="PRO_5045327033" description="Lipoprotein" evidence="1">
    <location>
        <begin position="22"/>
        <end position="168"/>
    </location>
</feature>
<organism evidence="2 3">
    <name type="scientific">Peribacillus deserti</name>
    <dbReference type="NCBI Taxonomy" id="673318"/>
    <lineage>
        <taxon>Bacteria</taxon>
        <taxon>Bacillati</taxon>
        <taxon>Bacillota</taxon>
        <taxon>Bacilli</taxon>
        <taxon>Bacillales</taxon>
        <taxon>Bacillaceae</taxon>
        <taxon>Peribacillus</taxon>
    </lineage>
</organism>
<feature type="signal peptide" evidence="1">
    <location>
        <begin position="1"/>
        <end position="21"/>
    </location>
</feature>
<gene>
    <name evidence="2" type="ORF">JOC77_003114</name>
</gene>
<dbReference type="PROSITE" id="PS51257">
    <property type="entry name" value="PROKAR_LIPOPROTEIN"/>
    <property type="match status" value="1"/>
</dbReference>
<keyword evidence="3" id="KW-1185">Reference proteome</keyword>
<comment type="caution">
    <text evidence="2">The sequence shown here is derived from an EMBL/GenBank/DDBJ whole genome shotgun (WGS) entry which is preliminary data.</text>
</comment>
<evidence type="ECO:0000313" key="3">
    <source>
        <dbReference type="Proteomes" id="UP000823486"/>
    </source>
</evidence>
<evidence type="ECO:0000256" key="1">
    <source>
        <dbReference type="SAM" id="SignalP"/>
    </source>
</evidence>
<evidence type="ECO:0000313" key="2">
    <source>
        <dbReference type="EMBL" id="MBM7693670.1"/>
    </source>
</evidence>
<accession>A0ABS2QL36</accession>
<dbReference type="EMBL" id="JAFBFI010000014">
    <property type="protein sequence ID" value="MBM7693670.1"/>
    <property type="molecule type" value="Genomic_DNA"/>
</dbReference>
<dbReference type="Proteomes" id="UP000823486">
    <property type="component" value="Unassembled WGS sequence"/>
</dbReference>
<dbReference type="RefSeq" id="WP_204544559.1">
    <property type="nucleotide sequence ID" value="NZ_JAFBFI010000014.1"/>
</dbReference>
<evidence type="ECO:0008006" key="4">
    <source>
        <dbReference type="Google" id="ProtNLM"/>
    </source>
</evidence>
<name>A0ABS2QL36_9BACI</name>
<sequence length="168" mass="17879">MKKFWLLGSALALAIGLTACSGKSEEKASEKKTEEASTEKVDVSGTLLDFYLGLKAKVNAKDSDLNAYEGAEETPAADVRQKASESAAAVAAELKNIKAPAELKDQKADLEGALKDFTASYEAKAEELKKDAPSLDAANETFTQGEEKLKKAFESAKLVAPTFSAELQ</sequence>
<reference evidence="2 3" key="1">
    <citation type="submission" date="2021-01" db="EMBL/GenBank/DDBJ databases">
        <title>Genomic Encyclopedia of Type Strains, Phase IV (KMG-IV): sequencing the most valuable type-strain genomes for metagenomic binning, comparative biology and taxonomic classification.</title>
        <authorList>
            <person name="Goeker M."/>
        </authorList>
    </citation>
    <scope>NUCLEOTIDE SEQUENCE [LARGE SCALE GENOMIC DNA]</scope>
    <source>
        <strain evidence="2 3">DSM 105482</strain>
    </source>
</reference>
<protein>
    <recommendedName>
        <fullName evidence="4">Lipoprotein</fullName>
    </recommendedName>
</protein>